<dbReference type="KEGG" id="ado:A6F68_00367"/>
<proteinExistence type="predicted"/>
<accession>A0A1B2A9T9</accession>
<evidence type="ECO:0000313" key="3">
    <source>
        <dbReference type="Proteomes" id="UP000092932"/>
    </source>
</evidence>
<evidence type="ECO:0000256" key="1">
    <source>
        <dbReference type="SAM" id="MobiDB-lite"/>
    </source>
</evidence>
<sequence>MREIVIGLAALTGLGTAGYMTGSFGSGEYYEISPAQVSSDLAGMQIPAEFSEKSAGVRIEAISADNEQVHWELSMDGGPVADVYAHLDPSGSGTRVSIDFAMRDGEGTERLDRMLPMGSEFFADMAELALTEQIDATLDRRPFDKDKFAGALVGYAAANPGKIVKFQQNVQDQALSNMQEFEGSSDADSGFDESADYAASSESTDSGGDGGDDWGN</sequence>
<dbReference type="RefSeq" id="WP_067675525.1">
    <property type="nucleotide sequence ID" value="NZ_CP016591.1"/>
</dbReference>
<dbReference type="OrthoDB" id="7403682at2"/>
<gene>
    <name evidence="2" type="ORF">A6F68_00367</name>
</gene>
<dbReference type="Proteomes" id="UP000092932">
    <property type="component" value="Chromosome"/>
</dbReference>
<keyword evidence="3" id="KW-1185">Reference proteome</keyword>
<name>A0A1B2A9T9_9SPHN</name>
<dbReference type="EMBL" id="CP016591">
    <property type="protein sequence ID" value="ANY18902.1"/>
    <property type="molecule type" value="Genomic_DNA"/>
</dbReference>
<organism evidence="2 3">
    <name type="scientific">Tsuneonella dongtanensis</name>
    <dbReference type="NCBI Taxonomy" id="692370"/>
    <lineage>
        <taxon>Bacteria</taxon>
        <taxon>Pseudomonadati</taxon>
        <taxon>Pseudomonadota</taxon>
        <taxon>Alphaproteobacteria</taxon>
        <taxon>Sphingomonadales</taxon>
        <taxon>Erythrobacteraceae</taxon>
        <taxon>Tsuneonella</taxon>
    </lineage>
</organism>
<feature type="compositionally biased region" description="Acidic residues" evidence="1">
    <location>
        <begin position="183"/>
        <end position="195"/>
    </location>
</feature>
<protein>
    <submittedName>
        <fullName evidence="2">Uncharacterized protein</fullName>
    </submittedName>
</protein>
<feature type="region of interest" description="Disordered" evidence="1">
    <location>
        <begin position="177"/>
        <end position="216"/>
    </location>
</feature>
<dbReference type="AlphaFoldDB" id="A0A1B2A9T9"/>
<dbReference type="STRING" id="692370.A6F68_00367"/>
<reference evidence="2 3" key="1">
    <citation type="submission" date="2016-07" db="EMBL/GenBank/DDBJ databases">
        <title>Complete genome sequence of Altererythrobacter dongtanensis KCTC 22672, a type strain with esterase isolated from tidal flat.</title>
        <authorList>
            <person name="Cheng H."/>
            <person name="Wu Y.-H."/>
            <person name="Zhou P."/>
            <person name="Huo Y.-Y."/>
            <person name="Wang C.-S."/>
            <person name="Xu X.-W."/>
        </authorList>
    </citation>
    <scope>NUCLEOTIDE SEQUENCE [LARGE SCALE GENOMIC DNA]</scope>
    <source>
        <strain evidence="2 3">KCTC 22672</strain>
    </source>
</reference>
<feature type="compositionally biased region" description="Low complexity" evidence="1">
    <location>
        <begin position="196"/>
        <end position="206"/>
    </location>
</feature>
<evidence type="ECO:0000313" key="2">
    <source>
        <dbReference type="EMBL" id="ANY18902.1"/>
    </source>
</evidence>